<comment type="similarity">
    <text evidence="3 6">Belongs to the DHNA family.</text>
</comment>
<gene>
    <name evidence="8" type="primary">folB</name>
    <name evidence="8" type="ORF">WKR92_05115</name>
</gene>
<keyword evidence="5 6" id="KW-0456">Lyase</keyword>
<dbReference type="SUPFAM" id="SSF55620">
    <property type="entry name" value="Tetrahydrobiopterin biosynthesis enzymes-like"/>
    <property type="match status" value="1"/>
</dbReference>
<dbReference type="PANTHER" id="PTHR42844:SF1">
    <property type="entry name" value="DIHYDRONEOPTERIN ALDOLASE 1-RELATED"/>
    <property type="match status" value="1"/>
</dbReference>
<dbReference type="Pfam" id="PF02152">
    <property type="entry name" value="FolB"/>
    <property type="match status" value="1"/>
</dbReference>
<evidence type="ECO:0000256" key="1">
    <source>
        <dbReference type="ARBA" id="ARBA00001353"/>
    </source>
</evidence>
<evidence type="ECO:0000256" key="4">
    <source>
        <dbReference type="ARBA" id="ARBA00022909"/>
    </source>
</evidence>
<dbReference type="NCBIfam" id="TIGR00526">
    <property type="entry name" value="folB_dom"/>
    <property type="match status" value="1"/>
</dbReference>
<evidence type="ECO:0000313" key="8">
    <source>
        <dbReference type="EMBL" id="MFB5945204.1"/>
    </source>
</evidence>
<comment type="catalytic activity">
    <reaction evidence="1 6">
        <text>7,8-dihydroneopterin = 6-hydroxymethyl-7,8-dihydropterin + glycolaldehyde</text>
        <dbReference type="Rhea" id="RHEA:10540"/>
        <dbReference type="ChEBI" id="CHEBI:17001"/>
        <dbReference type="ChEBI" id="CHEBI:17071"/>
        <dbReference type="ChEBI" id="CHEBI:44841"/>
        <dbReference type="EC" id="4.1.2.25"/>
    </reaction>
</comment>
<keyword evidence="4 6" id="KW-0289">Folate biosynthesis</keyword>
<dbReference type="GO" id="GO:0004150">
    <property type="term" value="F:dihydroneopterin aldolase activity"/>
    <property type="evidence" value="ECO:0007669"/>
    <property type="project" value="UniProtKB-EC"/>
</dbReference>
<dbReference type="NCBIfam" id="TIGR00525">
    <property type="entry name" value="folB"/>
    <property type="match status" value="1"/>
</dbReference>
<organism evidence="8 9">
    <name type="scientific">Albibacterium profundi</name>
    <dbReference type="NCBI Taxonomy" id="3134906"/>
    <lineage>
        <taxon>Bacteria</taxon>
        <taxon>Pseudomonadati</taxon>
        <taxon>Bacteroidota</taxon>
        <taxon>Sphingobacteriia</taxon>
        <taxon>Sphingobacteriales</taxon>
        <taxon>Sphingobacteriaceae</taxon>
        <taxon>Albibacterium</taxon>
    </lineage>
</organism>
<dbReference type="InterPro" id="IPR006157">
    <property type="entry name" value="FolB_dom"/>
</dbReference>
<dbReference type="PANTHER" id="PTHR42844">
    <property type="entry name" value="DIHYDRONEOPTERIN ALDOLASE 1-RELATED"/>
    <property type="match status" value="1"/>
</dbReference>
<evidence type="ECO:0000259" key="7">
    <source>
        <dbReference type="SMART" id="SM00905"/>
    </source>
</evidence>
<dbReference type="SMART" id="SM00905">
    <property type="entry name" value="FolB"/>
    <property type="match status" value="1"/>
</dbReference>
<accession>A0ABV5CCE5</accession>
<comment type="function">
    <text evidence="6">Catalyzes the conversion of 7,8-dihydroneopterin to 6-hydroxymethyl-7,8-dihydropterin.</text>
</comment>
<evidence type="ECO:0000256" key="6">
    <source>
        <dbReference type="RuleBase" id="RU362079"/>
    </source>
</evidence>
<proteinExistence type="inferred from homology"/>
<sequence>MGRIVYIELENARFFAYHGFYPEEQILGNEYEISIKTQYDFAELDTEDLEHTVNYEALYQIAKDVMSRPKKLLETVANEILDELIKQFPSVKQAEVHIVKTNPPFGGDRANAKVSLLWTN</sequence>
<dbReference type="Proteomes" id="UP001580928">
    <property type="component" value="Unassembled WGS sequence"/>
</dbReference>
<dbReference type="InterPro" id="IPR006156">
    <property type="entry name" value="Dihydroneopterin_aldolase"/>
</dbReference>
<dbReference type="Gene3D" id="3.30.1130.10">
    <property type="match status" value="1"/>
</dbReference>
<dbReference type="EC" id="4.1.2.25" evidence="6"/>
<evidence type="ECO:0000313" key="9">
    <source>
        <dbReference type="Proteomes" id="UP001580928"/>
    </source>
</evidence>
<evidence type="ECO:0000256" key="3">
    <source>
        <dbReference type="ARBA" id="ARBA00005708"/>
    </source>
</evidence>
<dbReference type="RefSeq" id="WP_375556748.1">
    <property type="nucleotide sequence ID" value="NZ_JBBVGT010000002.1"/>
</dbReference>
<feature type="domain" description="Dihydroneopterin aldolase/epimerase" evidence="7">
    <location>
        <begin position="7"/>
        <end position="118"/>
    </location>
</feature>
<comment type="caution">
    <text evidence="8">The sequence shown here is derived from an EMBL/GenBank/DDBJ whole genome shotgun (WGS) entry which is preliminary data.</text>
</comment>
<name>A0ABV5CCE5_9SPHI</name>
<dbReference type="InterPro" id="IPR043133">
    <property type="entry name" value="GTP-CH-I_C/QueF"/>
</dbReference>
<keyword evidence="9" id="KW-1185">Reference proteome</keyword>
<evidence type="ECO:0000256" key="5">
    <source>
        <dbReference type="ARBA" id="ARBA00023239"/>
    </source>
</evidence>
<evidence type="ECO:0000256" key="2">
    <source>
        <dbReference type="ARBA" id="ARBA00005013"/>
    </source>
</evidence>
<protein>
    <recommendedName>
        <fullName evidence="6">7,8-dihydroneopterin aldolase</fullName>
        <ecNumber evidence="6">4.1.2.25</ecNumber>
    </recommendedName>
</protein>
<dbReference type="EMBL" id="JBBVGT010000002">
    <property type="protein sequence ID" value="MFB5945204.1"/>
    <property type="molecule type" value="Genomic_DNA"/>
</dbReference>
<reference evidence="8 9" key="1">
    <citation type="submission" date="2024-04" db="EMBL/GenBank/DDBJ databases">
        <title>Albibacterium profundi sp. nov., isolated from sediment of the Challenger Deep of Mariana Trench.</title>
        <authorList>
            <person name="Wang Y."/>
        </authorList>
    </citation>
    <scope>NUCLEOTIDE SEQUENCE [LARGE SCALE GENOMIC DNA]</scope>
    <source>
        <strain evidence="8 9">RHL897</strain>
    </source>
</reference>
<comment type="pathway">
    <text evidence="2 6">Cofactor biosynthesis; tetrahydrofolate biosynthesis; 2-amino-4-hydroxy-6-hydroxymethyl-7,8-dihydropteridine diphosphate from 7,8-dihydroneopterin triphosphate: step 3/4.</text>
</comment>